<comment type="caution">
    <text evidence="2">The sequence shown here is derived from an EMBL/GenBank/DDBJ whole genome shotgun (WGS) entry which is preliminary data.</text>
</comment>
<dbReference type="AlphaFoldDB" id="A0A7K0G722"/>
<dbReference type="OrthoDB" id="1551390at2"/>
<dbReference type="Gene3D" id="1.25.40.10">
    <property type="entry name" value="Tetratricopeptide repeat domain"/>
    <property type="match status" value="1"/>
</dbReference>
<name>A0A7K0G722_9SPHI</name>
<dbReference type="SUPFAM" id="SSF48452">
    <property type="entry name" value="TPR-like"/>
    <property type="match status" value="1"/>
</dbReference>
<proteinExistence type="predicted"/>
<evidence type="ECO:0000313" key="2">
    <source>
        <dbReference type="EMBL" id="MRX78786.1"/>
    </source>
</evidence>
<dbReference type="Pfam" id="PF13181">
    <property type="entry name" value="TPR_8"/>
    <property type="match status" value="1"/>
</dbReference>
<dbReference type="RefSeq" id="WP_154283185.1">
    <property type="nucleotide sequence ID" value="NZ_JBHUJQ010000001.1"/>
</dbReference>
<dbReference type="Proteomes" id="UP000487757">
    <property type="component" value="Unassembled WGS sequence"/>
</dbReference>
<feature type="repeat" description="TPR" evidence="1">
    <location>
        <begin position="88"/>
        <end position="121"/>
    </location>
</feature>
<reference evidence="2 3" key="1">
    <citation type="submission" date="2019-11" db="EMBL/GenBank/DDBJ databases">
        <title>Pedobacter petrophilus genome.</title>
        <authorList>
            <person name="Feldbauer M.J."/>
            <person name="Newman J.D."/>
        </authorList>
    </citation>
    <scope>NUCLEOTIDE SEQUENCE [LARGE SCALE GENOMIC DNA]</scope>
    <source>
        <strain evidence="2 3">LMG 29686</strain>
    </source>
</reference>
<accession>A0A7K0G722</accession>
<dbReference type="InterPro" id="IPR011990">
    <property type="entry name" value="TPR-like_helical_dom_sf"/>
</dbReference>
<dbReference type="PROSITE" id="PS50005">
    <property type="entry name" value="TPR"/>
    <property type="match status" value="2"/>
</dbReference>
<protein>
    <submittedName>
        <fullName evidence="2">Tetratricopeptide repeat protein</fullName>
    </submittedName>
</protein>
<dbReference type="SMART" id="SM00028">
    <property type="entry name" value="TPR"/>
    <property type="match status" value="3"/>
</dbReference>
<keyword evidence="1" id="KW-0802">TPR repeat</keyword>
<organism evidence="2 3">
    <name type="scientific">Pedobacter petrophilus</name>
    <dbReference type="NCBI Taxonomy" id="1908241"/>
    <lineage>
        <taxon>Bacteria</taxon>
        <taxon>Pseudomonadati</taxon>
        <taxon>Bacteroidota</taxon>
        <taxon>Sphingobacteriia</taxon>
        <taxon>Sphingobacteriales</taxon>
        <taxon>Sphingobacteriaceae</taxon>
        <taxon>Pedobacter</taxon>
    </lineage>
</organism>
<sequence>MELPDEIYDKITALSEKGDQYAEHEQFTSALKQYEEALALLPEPKMEWEAATWLYVAIGDAWFNKQKLNEAMDAYQKVLMSPDGTGNPYVWFSIGQIYFEQENYEKAKTHFMSAYMLDGTEIFEDENPEYFKLIKEETEKAPDENI</sequence>
<evidence type="ECO:0000313" key="3">
    <source>
        <dbReference type="Proteomes" id="UP000487757"/>
    </source>
</evidence>
<dbReference type="InterPro" id="IPR019734">
    <property type="entry name" value="TPR_rpt"/>
</dbReference>
<feature type="repeat" description="TPR" evidence="1">
    <location>
        <begin position="11"/>
        <end position="44"/>
    </location>
</feature>
<dbReference type="EMBL" id="WKKH01000074">
    <property type="protein sequence ID" value="MRX78786.1"/>
    <property type="molecule type" value="Genomic_DNA"/>
</dbReference>
<keyword evidence="3" id="KW-1185">Reference proteome</keyword>
<evidence type="ECO:0000256" key="1">
    <source>
        <dbReference type="PROSITE-ProRule" id="PRU00339"/>
    </source>
</evidence>
<gene>
    <name evidence="2" type="ORF">GJU39_22170</name>
</gene>